<dbReference type="STRING" id="3914.A0A0L9TF22"/>
<evidence type="ECO:0000256" key="1">
    <source>
        <dbReference type="ARBA" id="ARBA00004127"/>
    </source>
</evidence>
<dbReference type="EMBL" id="KQ258468">
    <property type="protein sequence ID" value="KOM29208.1"/>
    <property type="molecule type" value="Genomic_DNA"/>
</dbReference>
<keyword evidence="2 7" id="KW-0812">Transmembrane</keyword>
<evidence type="ECO:0008006" key="10">
    <source>
        <dbReference type="Google" id="ProtNLM"/>
    </source>
</evidence>
<feature type="transmembrane region" description="Helical" evidence="7">
    <location>
        <begin position="98"/>
        <end position="119"/>
    </location>
</feature>
<name>A0A0L9TF22_PHAAN</name>
<reference evidence="9" key="1">
    <citation type="journal article" date="2015" name="Proc. Natl. Acad. Sci. U.S.A.">
        <title>Genome sequencing of adzuki bean (Vigna angularis) provides insight into high starch and low fat accumulation and domestication.</title>
        <authorList>
            <person name="Yang K."/>
            <person name="Tian Z."/>
            <person name="Chen C."/>
            <person name="Luo L."/>
            <person name="Zhao B."/>
            <person name="Wang Z."/>
            <person name="Yu L."/>
            <person name="Li Y."/>
            <person name="Sun Y."/>
            <person name="Li W."/>
            <person name="Chen Y."/>
            <person name="Li Y."/>
            <person name="Zhang Y."/>
            <person name="Ai D."/>
            <person name="Zhao J."/>
            <person name="Shang C."/>
            <person name="Ma Y."/>
            <person name="Wu B."/>
            <person name="Wang M."/>
            <person name="Gao L."/>
            <person name="Sun D."/>
            <person name="Zhang P."/>
            <person name="Guo F."/>
            <person name="Wang W."/>
            <person name="Li Y."/>
            <person name="Wang J."/>
            <person name="Varshney R.K."/>
            <person name="Wang J."/>
            <person name="Ling H.Q."/>
            <person name="Wan P."/>
        </authorList>
    </citation>
    <scope>NUCLEOTIDE SEQUENCE</scope>
    <source>
        <strain evidence="9">cv. Jingnong 6</strain>
    </source>
</reference>
<keyword evidence="5 7" id="KW-0472">Membrane</keyword>
<evidence type="ECO:0000313" key="8">
    <source>
        <dbReference type="EMBL" id="KOM29208.1"/>
    </source>
</evidence>
<dbReference type="InterPro" id="IPR009606">
    <property type="entry name" value="DEAL/Modifying_wall_lignin1/2"/>
</dbReference>
<keyword evidence="4 7" id="KW-1133">Transmembrane helix</keyword>
<evidence type="ECO:0000313" key="9">
    <source>
        <dbReference type="Proteomes" id="UP000053144"/>
    </source>
</evidence>
<dbReference type="OMA" id="KYRHVVY"/>
<comment type="subcellular location">
    <subcellularLocation>
        <location evidence="1">Endomembrane system</location>
        <topology evidence="1">Multi-pass membrane protein</topology>
    </subcellularLocation>
</comment>
<dbReference type="Proteomes" id="UP000053144">
    <property type="component" value="Unassembled WGS sequence"/>
</dbReference>
<feature type="transmembrane region" description="Helical" evidence="7">
    <location>
        <begin position="12"/>
        <end position="31"/>
    </location>
</feature>
<evidence type="ECO:0000256" key="5">
    <source>
        <dbReference type="ARBA" id="ARBA00023136"/>
    </source>
</evidence>
<evidence type="ECO:0000256" key="3">
    <source>
        <dbReference type="ARBA" id="ARBA00022729"/>
    </source>
</evidence>
<evidence type="ECO:0000256" key="6">
    <source>
        <dbReference type="ARBA" id="ARBA00029467"/>
    </source>
</evidence>
<comment type="similarity">
    <text evidence="6">Belongs to the DESIGUAL family.</text>
</comment>
<sequence length="146" mass="15860">MFKIEKTNETYCSYSSDVATGYGVGAFLFLLSGESLLMGVTKCMCFGRPLTPGGNRAWITFLVAEACLIAGATKNAYHTKYRGMILAQNFSCEALRKGVFVAGAVFIVATMILNVYYYMYFTKATTTPVSHKANRVSSTVGMAGYA</sequence>
<gene>
    <name evidence="8" type="ORF">LR48_Vigan636s000700</name>
</gene>
<proteinExistence type="inferred from homology"/>
<dbReference type="GO" id="GO:0012505">
    <property type="term" value="C:endomembrane system"/>
    <property type="evidence" value="ECO:0007669"/>
    <property type="project" value="UniProtKB-SubCell"/>
</dbReference>
<evidence type="ECO:0000256" key="4">
    <source>
        <dbReference type="ARBA" id="ARBA00022989"/>
    </source>
</evidence>
<evidence type="ECO:0000256" key="7">
    <source>
        <dbReference type="SAM" id="Phobius"/>
    </source>
</evidence>
<dbReference type="Gramene" id="KOM29208">
    <property type="protein sequence ID" value="KOM29208"/>
    <property type="gene ID" value="LR48_Vigan636s000700"/>
</dbReference>
<dbReference type="InterPro" id="IPR052222">
    <property type="entry name" value="DESIGUAL"/>
</dbReference>
<organism evidence="8 9">
    <name type="scientific">Phaseolus angularis</name>
    <name type="common">Azuki bean</name>
    <name type="synonym">Vigna angularis</name>
    <dbReference type="NCBI Taxonomy" id="3914"/>
    <lineage>
        <taxon>Eukaryota</taxon>
        <taxon>Viridiplantae</taxon>
        <taxon>Streptophyta</taxon>
        <taxon>Embryophyta</taxon>
        <taxon>Tracheophyta</taxon>
        <taxon>Spermatophyta</taxon>
        <taxon>Magnoliopsida</taxon>
        <taxon>eudicotyledons</taxon>
        <taxon>Gunneridae</taxon>
        <taxon>Pentapetalae</taxon>
        <taxon>rosids</taxon>
        <taxon>fabids</taxon>
        <taxon>Fabales</taxon>
        <taxon>Fabaceae</taxon>
        <taxon>Papilionoideae</taxon>
        <taxon>50 kb inversion clade</taxon>
        <taxon>NPAAA clade</taxon>
        <taxon>indigoferoid/millettioid clade</taxon>
        <taxon>Phaseoleae</taxon>
        <taxon>Vigna</taxon>
    </lineage>
</organism>
<accession>A0A0L9TF22</accession>
<evidence type="ECO:0000256" key="2">
    <source>
        <dbReference type="ARBA" id="ARBA00022692"/>
    </source>
</evidence>
<keyword evidence="3" id="KW-0732">Signal</keyword>
<protein>
    <recommendedName>
        <fullName evidence="10">Fiber protein Fb34</fullName>
    </recommendedName>
</protein>
<dbReference type="AlphaFoldDB" id="A0A0L9TF22"/>
<dbReference type="Pfam" id="PF06749">
    <property type="entry name" value="DUF1218"/>
    <property type="match status" value="1"/>
</dbReference>
<dbReference type="PANTHER" id="PTHR31769">
    <property type="entry name" value="OS07G0462200 PROTEIN-RELATED"/>
    <property type="match status" value="1"/>
</dbReference>
<feature type="transmembrane region" description="Helical" evidence="7">
    <location>
        <begin position="57"/>
        <end position="77"/>
    </location>
</feature>